<keyword evidence="3" id="KW-1185">Reference proteome</keyword>
<dbReference type="PANTHER" id="PTHR31672">
    <property type="entry name" value="BNACNNG10540D PROTEIN"/>
    <property type="match status" value="1"/>
</dbReference>
<sequence>MENFDLDITSEILSRVPAESVLQCKLVCKTWRNLLRHIKVGLLFSIGFVEACSQIRLNDRKIELYYGEYDEINIDDDQQYSFKSLITRINHPPLENRFDTDIIVGSCNGLACFAIPHWGVEDPVYICNPFTKEYIYLPNSINPQGLIVCGFGYRFSTDEYKVVRIYYHPDDYEQSVGHVEVYTLGSAIGWRNKGEIPYSISVSSSGILANGALHWLDYKEWKIVAFDLADEEFRLLPSPPCFRFGNFTTFYQLQVLGGCLCVVHHERGERLDIWSLKKKKVKEQEKQSWSWSREFSITWKCLDKDGDYEPFALTKTNEVLLWYNGTILSCYDPKTETLKKLMDDDMGIKYFKAIPHMNTSVSLKALGERSRCLAEEDNQIS</sequence>
<dbReference type="OMA" id="ANNCKAR"/>
<dbReference type="SUPFAM" id="SSF81383">
    <property type="entry name" value="F-box domain"/>
    <property type="match status" value="1"/>
</dbReference>
<evidence type="ECO:0000259" key="1">
    <source>
        <dbReference type="SMART" id="SM00256"/>
    </source>
</evidence>
<dbReference type="InParanoid" id="A0A200R1Z7"/>
<evidence type="ECO:0000313" key="3">
    <source>
        <dbReference type="Proteomes" id="UP000195402"/>
    </source>
</evidence>
<dbReference type="Pfam" id="PF08268">
    <property type="entry name" value="FBA_3"/>
    <property type="match status" value="1"/>
</dbReference>
<dbReference type="STRING" id="56857.A0A200R1Z7"/>
<dbReference type="InterPro" id="IPR036047">
    <property type="entry name" value="F-box-like_dom_sf"/>
</dbReference>
<dbReference type="EMBL" id="MVGT01000481">
    <property type="protein sequence ID" value="OVA16715.1"/>
    <property type="molecule type" value="Genomic_DNA"/>
</dbReference>
<dbReference type="OrthoDB" id="610337at2759"/>
<dbReference type="FunCoup" id="A0A200R1Z7">
    <property type="interactions" value="420"/>
</dbReference>
<protein>
    <submittedName>
        <fullName evidence="2">F-box domain</fullName>
    </submittedName>
</protein>
<dbReference type="InterPro" id="IPR001810">
    <property type="entry name" value="F-box_dom"/>
</dbReference>
<dbReference type="NCBIfam" id="TIGR01640">
    <property type="entry name" value="F_box_assoc_1"/>
    <property type="match status" value="1"/>
</dbReference>
<dbReference type="Proteomes" id="UP000195402">
    <property type="component" value="Unassembled WGS sequence"/>
</dbReference>
<dbReference type="InterPro" id="IPR013187">
    <property type="entry name" value="F-box-assoc_dom_typ3"/>
</dbReference>
<feature type="domain" description="F-box" evidence="1">
    <location>
        <begin position="4"/>
        <end position="44"/>
    </location>
</feature>
<dbReference type="InterPro" id="IPR050796">
    <property type="entry name" value="SCF_F-box_component"/>
</dbReference>
<gene>
    <name evidence="2" type="ORF">BVC80_1543g161</name>
</gene>
<dbReference type="AlphaFoldDB" id="A0A200R1Z7"/>
<accession>A0A200R1Z7</accession>
<organism evidence="2 3">
    <name type="scientific">Macleaya cordata</name>
    <name type="common">Five-seeded plume-poppy</name>
    <name type="synonym">Bocconia cordata</name>
    <dbReference type="NCBI Taxonomy" id="56857"/>
    <lineage>
        <taxon>Eukaryota</taxon>
        <taxon>Viridiplantae</taxon>
        <taxon>Streptophyta</taxon>
        <taxon>Embryophyta</taxon>
        <taxon>Tracheophyta</taxon>
        <taxon>Spermatophyta</taxon>
        <taxon>Magnoliopsida</taxon>
        <taxon>Ranunculales</taxon>
        <taxon>Papaveraceae</taxon>
        <taxon>Papaveroideae</taxon>
        <taxon>Macleaya</taxon>
    </lineage>
</organism>
<dbReference type="PANTHER" id="PTHR31672:SF13">
    <property type="entry name" value="F-BOX PROTEIN CPR30-LIKE"/>
    <property type="match status" value="1"/>
</dbReference>
<evidence type="ECO:0000313" key="2">
    <source>
        <dbReference type="EMBL" id="OVA16715.1"/>
    </source>
</evidence>
<name>A0A200R1Z7_MACCD</name>
<dbReference type="SMART" id="SM00256">
    <property type="entry name" value="FBOX"/>
    <property type="match status" value="1"/>
</dbReference>
<dbReference type="Gene3D" id="1.20.1280.50">
    <property type="match status" value="1"/>
</dbReference>
<reference evidence="2 3" key="1">
    <citation type="journal article" date="2017" name="Mol. Plant">
        <title>The Genome of Medicinal Plant Macleaya cordata Provides New Insights into Benzylisoquinoline Alkaloids Metabolism.</title>
        <authorList>
            <person name="Liu X."/>
            <person name="Liu Y."/>
            <person name="Huang P."/>
            <person name="Ma Y."/>
            <person name="Qing Z."/>
            <person name="Tang Q."/>
            <person name="Cao H."/>
            <person name="Cheng P."/>
            <person name="Zheng Y."/>
            <person name="Yuan Z."/>
            <person name="Zhou Y."/>
            <person name="Liu J."/>
            <person name="Tang Z."/>
            <person name="Zhuo Y."/>
            <person name="Zhang Y."/>
            <person name="Yu L."/>
            <person name="Huang J."/>
            <person name="Yang P."/>
            <person name="Peng Q."/>
            <person name="Zhang J."/>
            <person name="Jiang W."/>
            <person name="Zhang Z."/>
            <person name="Lin K."/>
            <person name="Ro D.K."/>
            <person name="Chen X."/>
            <person name="Xiong X."/>
            <person name="Shang Y."/>
            <person name="Huang S."/>
            <person name="Zeng J."/>
        </authorList>
    </citation>
    <scope>NUCLEOTIDE SEQUENCE [LARGE SCALE GENOMIC DNA]</scope>
    <source>
        <strain evidence="3">cv. BLH2017</strain>
        <tissue evidence="2">Root</tissue>
    </source>
</reference>
<comment type="caution">
    <text evidence="2">The sequence shown here is derived from an EMBL/GenBank/DDBJ whole genome shotgun (WGS) entry which is preliminary data.</text>
</comment>
<dbReference type="Pfam" id="PF00646">
    <property type="entry name" value="F-box"/>
    <property type="match status" value="1"/>
</dbReference>
<dbReference type="InterPro" id="IPR017451">
    <property type="entry name" value="F-box-assoc_interact_dom"/>
</dbReference>
<proteinExistence type="predicted"/>